<dbReference type="Gene3D" id="2.20.110.10">
    <property type="entry name" value="Histone H3 K4-specific methyltransferase SET7/9 N-terminal domain"/>
    <property type="match status" value="1"/>
</dbReference>
<gene>
    <name evidence="2" type="ORF">TPC1_15780</name>
</gene>
<dbReference type="InterPro" id="IPR003409">
    <property type="entry name" value="MORN"/>
</dbReference>
<name>A0A146K7F5_9EUKA</name>
<sequence length="393" mass="46051">MKQQLQLPDGQYEGDVLENQRHGFGIFVKKNKETYSGQWQDDKMCGKGKYEYSNNSIYDGQWANNKREGQGVYTLEDGSKYDGQWQADKFIQGTFSKGSSFYTGNFDQNGALNGKVVSRDERGDFEGEYSMGFPVFGEIRSTDYYYKGYFNKFSLHGSGLEIKRIQQQTEIFLGNFENNLRKEGYFIAESGRVTFQIFQNHQLYEQEIRLPDQQLQKQLKHFSHRPTTIDCDQMRLYCFQLGRLQSPFVTQIHFMKEQKALFYQENKPLTQFSQEFIKNNSLKWMLQLMITISEMQSYKLQNGALNPENLFVDPKNRIQLGLPGEAKDDLKQLGKLWFWMMSKDLQKGETKEERCAWGLWAGETDAGEVIQQFEEAEFYQQEVAIHRNLKTVK</sequence>
<dbReference type="EMBL" id="GDID01004288">
    <property type="protein sequence ID" value="JAP92318.1"/>
    <property type="molecule type" value="Transcribed_RNA"/>
</dbReference>
<dbReference type="Pfam" id="PF02493">
    <property type="entry name" value="MORN"/>
    <property type="match status" value="3"/>
</dbReference>
<proteinExistence type="predicted"/>
<accession>A0A146K7F5</accession>
<dbReference type="PANTHER" id="PTHR43215:SF14">
    <property type="entry name" value="RADIAL SPOKE HEAD 1 HOMOLOG"/>
    <property type="match status" value="1"/>
</dbReference>
<keyword evidence="1" id="KW-0677">Repeat</keyword>
<dbReference type="PANTHER" id="PTHR43215">
    <property type="entry name" value="RADIAL SPOKE HEAD 1 HOMOLOG"/>
    <property type="match status" value="1"/>
</dbReference>
<organism evidence="2">
    <name type="scientific">Trepomonas sp. PC1</name>
    <dbReference type="NCBI Taxonomy" id="1076344"/>
    <lineage>
        <taxon>Eukaryota</taxon>
        <taxon>Metamonada</taxon>
        <taxon>Diplomonadida</taxon>
        <taxon>Hexamitidae</taxon>
        <taxon>Hexamitinae</taxon>
        <taxon>Trepomonas</taxon>
    </lineage>
</organism>
<dbReference type="GO" id="GO:0005829">
    <property type="term" value="C:cytosol"/>
    <property type="evidence" value="ECO:0007669"/>
    <property type="project" value="TreeGrafter"/>
</dbReference>
<dbReference type="SUPFAM" id="SSF82185">
    <property type="entry name" value="Histone H3 K4-specific methyltransferase SET7/9 N-terminal domain"/>
    <property type="match status" value="1"/>
</dbReference>
<evidence type="ECO:0000256" key="1">
    <source>
        <dbReference type="ARBA" id="ARBA00022737"/>
    </source>
</evidence>
<dbReference type="AlphaFoldDB" id="A0A146K7F5"/>
<evidence type="ECO:0000313" key="2">
    <source>
        <dbReference type="EMBL" id="JAP92318.1"/>
    </source>
</evidence>
<protein>
    <submittedName>
        <fullName evidence="2">MORN repeat-containing protein</fullName>
    </submittedName>
</protein>
<dbReference type="SMART" id="SM00698">
    <property type="entry name" value="MORN"/>
    <property type="match status" value="4"/>
</dbReference>
<reference evidence="2" key="1">
    <citation type="submission" date="2015-07" db="EMBL/GenBank/DDBJ databases">
        <title>Adaptation to a free-living lifestyle via gene acquisitions in the diplomonad Trepomonas sp. PC1.</title>
        <authorList>
            <person name="Xu F."/>
            <person name="Jerlstrom-Hultqvist J."/>
            <person name="Kolisko M."/>
            <person name="Simpson A.G.B."/>
            <person name="Roger A.J."/>
            <person name="Svard S.G."/>
            <person name="Andersson J.O."/>
        </authorList>
    </citation>
    <scope>NUCLEOTIDE SEQUENCE</scope>
    <source>
        <strain evidence="2">PC1</strain>
    </source>
</reference>